<sequence>MKDLKLTVTALRAMVSVAASQKIDSVSLPVSLLEDIANQMETLVCIIEEEELETDRFEDYLLEIKECAKVKATGVSGMKFQGRLISINYKPI</sequence>
<comment type="caution">
    <text evidence="1">The sequence shown here is derived from an EMBL/GenBank/DDBJ whole genome shotgun (WGS) entry which is preliminary data.</text>
</comment>
<name>A0A7W3NHG0_PRIAR</name>
<accession>A0A7W3NHG0</accession>
<protein>
    <submittedName>
        <fullName evidence="1">Uncharacterized protein</fullName>
    </submittedName>
</protein>
<dbReference type="Proteomes" id="UP000543174">
    <property type="component" value="Unassembled WGS sequence"/>
</dbReference>
<keyword evidence="2" id="KW-1185">Reference proteome</keyword>
<proteinExistence type="predicted"/>
<dbReference type="EMBL" id="JACJHT010000027">
    <property type="protein sequence ID" value="MBA9043103.1"/>
    <property type="molecule type" value="Genomic_DNA"/>
</dbReference>
<dbReference type="RefSeq" id="WP_182528293.1">
    <property type="nucleotide sequence ID" value="NZ_JACJHT010000027.1"/>
</dbReference>
<organism evidence="1 2">
    <name type="scientific">Priestia aryabhattai</name>
    <name type="common">Bacillus aryabhattai</name>
    <dbReference type="NCBI Taxonomy" id="412384"/>
    <lineage>
        <taxon>Bacteria</taxon>
        <taxon>Bacillati</taxon>
        <taxon>Bacillota</taxon>
        <taxon>Bacilli</taxon>
        <taxon>Bacillales</taxon>
        <taxon>Bacillaceae</taxon>
        <taxon>Priestia</taxon>
    </lineage>
</organism>
<evidence type="ECO:0000313" key="2">
    <source>
        <dbReference type="Proteomes" id="UP000543174"/>
    </source>
</evidence>
<gene>
    <name evidence="1" type="ORF">HNP21_006281</name>
</gene>
<evidence type="ECO:0000313" key="1">
    <source>
        <dbReference type="EMBL" id="MBA9043103.1"/>
    </source>
</evidence>
<reference evidence="1" key="1">
    <citation type="submission" date="2020-08" db="EMBL/GenBank/DDBJ databases">
        <title>Functional genomics of gut bacteria from endangered species of beetles.</title>
        <authorList>
            <person name="Carlos-Shanley C."/>
        </authorList>
    </citation>
    <scope>NUCLEOTIDE SEQUENCE [LARGE SCALE GENOMIC DNA]</scope>
    <source>
        <strain evidence="1">S00060</strain>
    </source>
</reference>
<dbReference type="AlphaFoldDB" id="A0A7W3NHG0"/>